<dbReference type="InterPro" id="IPR002347">
    <property type="entry name" value="SDR_fam"/>
</dbReference>
<dbReference type="InterPro" id="IPR020904">
    <property type="entry name" value="Sc_DH/Rdtase_CS"/>
</dbReference>
<dbReference type="GO" id="GO:0044550">
    <property type="term" value="P:secondary metabolite biosynthetic process"/>
    <property type="evidence" value="ECO:0007669"/>
    <property type="project" value="UniProtKB-ARBA"/>
</dbReference>
<organism evidence="4 5">
    <name type="scientific">Aspergillus ochraceoroseus</name>
    <dbReference type="NCBI Taxonomy" id="138278"/>
    <lineage>
        <taxon>Eukaryota</taxon>
        <taxon>Fungi</taxon>
        <taxon>Dikarya</taxon>
        <taxon>Ascomycota</taxon>
        <taxon>Pezizomycotina</taxon>
        <taxon>Eurotiomycetes</taxon>
        <taxon>Eurotiomycetidae</taxon>
        <taxon>Eurotiales</taxon>
        <taxon>Aspergillaceae</taxon>
        <taxon>Aspergillus</taxon>
        <taxon>Aspergillus subgen. Nidulantes</taxon>
    </lineage>
</organism>
<dbReference type="Gene3D" id="3.40.50.720">
    <property type="entry name" value="NAD(P)-binding Rossmann-like Domain"/>
    <property type="match status" value="1"/>
</dbReference>
<dbReference type="VEuPathDB" id="FungiDB:P175DRAFT_0534736"/>
<keyword evidence="2" id="KW-0521">NADP</keyword>
<protein>
    <recommendedName>
        <fullName evidence="6">3-hydroxyacyl-CoA dehydrogenase</fullName>
    </recommendedName>
</protein>
<gene>
    <name evidence="4" type="ORF">AOCH_003283</name>
</gene>
<dbReference type="GO" id="GO:0016491">
    <property type="term" value="F:oxidoreductase activity"/>
    <property type="evidence" value="ECO:0007669"/>
    <property type="project" value="UniProtKB-KW"/>
</dbReference>
<proteinExistence type="inferred from homology"/>
<dbReference type="InterPro" id="IPR036291">
    <property type="entry name" value="NAD(P)-bd_dom_sf"/>
</dbReference>
<evidence type="ECO:0000256" key="2">
    <source>
        <dbReference type="ARBA" id="ARBA00022857"/>
    </source>
</evidence>
<keyword evidence="5" id="KW-1185">Reference proteome</keyword>
<dbReference type="Pfam" id="PF00106">
    <property type="entry name" value="adh_short"/>
    <property type="match status" value="1"/>
</dbReference>
<dbReference type="PROSITE" id="PS00061">
    <property type="entry name" value="ADH_SHORT"/>
    <property type="match status" value="1"/>
</dbReference>
<evidence type="ECO:0000256" key="1">
    <source>
        <dbReference type="ARBA" id="ARBA00006484"/>
    </source>
</evidence>
<dbReference type="SUPFAM" id="SSF51735">
    <property type="entry name" value="NAD(P)-binding Rossmann-fold domains"/>
    <property type="match status" value="1"/>
</dbReference>
<comment type="similarity">
    <text evidence="1">Belongs to the short-chain dehydrogenases/reductases (SDR) family.</text>
</comment>
<comment type="caution">
    <text evidence="4">The sequence shown here is derived from an EMBL/GenBank/DDBJ whole genome shotgun (WGS) entry which is preliminary data.</text>
</comment>
<dbReference type="PANTHER" id="PTHR43180">
    <property type="entry name" value="3-OXOACYL-(ACYL-CARRIER-PROTEIN) REDUCTASE (AFU_ORTHOLOGUE AFUA_6G11210)"/>
    <property type="match status" value="1"/>
</dbReference>
<accession>A0A0F8V008</accession>
<reference evidence="4 5" key="1">
    <citation type="submission" date="2015-02" db="EMBL/GenBank/DDBJ databases">
        <title>Draft Genome Sequences of Two Closely-Related Aflatoxigenic Aspergillus Species Obtained from the Cote d'Ivoire.</title>
        <authorList>
            <person name="Moore G.G."/>
            <person name="Beltz S.B."/>
            <person name="Mack B.M."/>
        </authorList>
    </citation>
    <scope>NUCLEOTIDE SEQUENCE [LARGE SCALE GENOMIC DNA]</scope>
    <source>
        <strain evidence="4 5">SRRC1432</strain>
    </source>
</reference>
<name>A0A0F8V008_9EURO</name>
<dbReference type="PRINTS" id="PR00081">
    <property type="entry name" value="GDHRDH"/>
</dbReference>
<evidence type="ECO:0000313" key="4">
    <source>
        <dbReference type="EMBL" id="KKK25099.1"/>
    </source>
</evidence>
<dbReference type="PANTHER" id="PTHR43180:SF86">
    <property type="entry name" value="DEHYDROGENASE, PUTATIVE (AFU_ORTHOLOGUE AFUA_3G00290)-RELATED"/>
    <property type="match status" value="1"/>
</dbReference>
<dbReference type="AlphaFoldDB" id="A0A0F8V008"/>
<dbReference type="EMBL" id="JYKN01000254">
    <property type="protein sequence ID" value="KKK25099.1"/>
    <property type="molecule type" value="Genomic_DNA"/>
</dbReference>
<dbReference type="Proteomes" id="UP000034947">
    <property type="component" value="Unassembled WGS sequence"/>
</dbReference>
<keyword evidence="3" id="KW-0560">Oxidoreductase</keyword>
<dbReference type="OrthoDB" id="37659at2759"/>
<evidence type="ECO:0000313" key="5">
    <source>
        <dbReference type="Proteomes" id="UP000034947"/>
    </source>
</evidence>
<sequence length="323" mass="34787">MARFDPEPFLLYGLRGKVIVLTGGANGIGAATVDLLYENGALVVFGDLDADAGKKVEARYPERVQFVSTDVSIYSSLLNLFHAAYAKYHRVDHAFSIAGVSEQSSWFHPSLDLNSLENVPEPIVLKVDLLGPIYFSRIAAGFLRQRTSTDGNEGGTAEKKSLVLVSSVAGFMESPGLPIYCAAKHGVLGLMRSLRCSLPQTHGISVSAVCPWMSATSMVDDIEGPWQRAGLPVNQPAEVAQIIVGLAALGDEGNGKSIYVEGGRGWDIETGLEQTRNQWMGQKQSEAWLEGEKFLRSHPASAAYWLGQNGIQGSTAEEKSDQG</sequence>
<evidence type="ECO:0008006" key="6">
    <source>
        <dbReference type="Google" id="ProtNLM"/>
    </source>
</evidence>
<evidence type="ECO:0000256" key="3">
    <source>
        <dbReference type="ARBA" id="ARBA00023002"/>
    </source>
</evidence>